<evidence type="ECO:0000256" key="3">
    <source>
        <dbReference type="ARBA" id="ARBA00025740"/>
    </source>
</evidence>
<dbReference type="InterPro" id="IPR048720">
    <property type="entry name" value="PROPPIN"/>
</dbReference>
<feature type="compositionally biased region" description="Basic residues" evidence="4">
    <location>
        <begin position="526"/>
        <end position="539"/>
    </location>
</feature>
<feature type="compositionally biased region" description="Basic residues" evidence="4">
    <location>
        <begin position="129"/>
        <end position="138"/>
    </location>
</feature>
<feature type="compositionally biased region" description="Polar residues" evidence="4">
    <location>
        <begin position="23"/>
        <end position="67"/>
    </location>
</feature>
<feature type="region of interest" description="Disordered" evidence="4">
    <location>
        <begin position="116"/>
        <end position="138"/>
    </location>
</feature>
<dbReference type="SMART" id="SM00320">
    <property type="entry name" value="WD40"/>
    <property type="match status" value="3"/>
</dbReference>
<dbReference type="EMBL" id="HBGN01019138">
    <property type="protein sequence ID" value="CAD9332183.1"/>
    <property type="molecule type" value="Transcribed_RNA"/>
</dbReference>
<evidence type="ECO:0000256" key="4">
    <source>
        <dbReference type="SAM" id="MobiDB-lite"/>
    </source>
</evidence>
<feature type="region of interest" description="Disordered" evidence="4">
    <location>
        <begin position="495"/>
        <end position="568"/>
    </location>
</feature>
<dbReference type="InterPro" id="IPR001680">
    <property type="entry name" value="WD40_rpt"/>
</dbReference>
<proteinExistence type="inferred from homology"/>
<dbReference type="InterPro" id="IPR015943">
    <property type="entry name" value="WD40/YVTN_repeat-like_dom_sf"/>
</dbReference>
<sequence>MNGVIHDDSDDDDDDSDDESFHSVISLSDTNNEWPSSSPCLVSSAATATTIADNGGVQTKNQVTKQNNEPRERAKTTNSINFKPHTPPPPPITNEPVVNSTDNPTTYETWSLLTTTNTTTPQTHNPSSLKKHKHKKRPKIHSISYNHTKDCIILSTSQGCRIRTLVPTLTSNASVAEVLVHDVPFPSPDASKTGGTLLSRMLHRTSLLTVVPISTPRTLSLLDARNTPSSSSSILKTLHFTHAIRRIECTKLYLFVLTADGMLHVFHMNESLQRISSISLLHPSESTRKMTESVYTTYAHSFFDISQSVQEECFLVCRHSCDSSSFSTATTEEKKEFKGNVISVYSVQDMKLLNCVKAHNHHEVVKMCIGGSKKGEQRLATCSSKGTVIRIFGPLPQLNKLYTLYRGSNPCTMYSLSFNSTATIIACSGSTGTIHIFDLEEESKKKKNEESSSTTKPSPKKKSSTRTKFTSVFFPETVSDKTESIRSFAKIRLKKGDDDNTNGAEDDDEEDEQEDDGSVSVNSSSPKRKKKKKKKKKKISPNVICILNPQNKSAAASSSSSNTGTSKNDTLEVAVCTEGGRLYQYQVDVDGSYRPVTAEDVFFDEDEYEEEYGVDC</sequence>
<dbReference type="InterPro" id="IPR036322">
    <property type="entry name" value="WD40_repeat_dom_sf"/>
</dbReference>
<evidence type="ECO:0000256" key="2">
    <source>
        <dbReference type="ARBA" id="ARBA00022737"/>
    </source>
</evidence>
<feature type="compositionally biased region" description="Low complexity" evidence="4">
    <location>
        <begin position="116"/>
        <end position="128"/>
    </location>
</feature>
<dbReference type="PANTHER" id="PTHR11227">
    <property type="entry name" value="WD-REPEAT PROTEIN INTERACTING WITH PHOSPHOINOSIDES WIPI -RELATED"/>
    <property type="match status" value="1"/>
</dbReference>
<name>A0A7S1Z9G8_9STRA</name>
<dbReference type="Gene3D" id="2.130.10.10">
    <property type="entry name" value="YVTN repeat-like/Quinoprotein amine dehydrogenase"/>
    <property type="match status" value="1"/>
</dbReference>
<comment type="similarity">
    <text evidence="3">Belongs to the WD repeat PROPPIN family.</text>
</comment>
<organism evidence="5">
    <name type="scientific">Ditylum brightwellii</name>
    <dbReference type="NCBI Taxonomy" id="49249"/>
    <lineage>
        <taxon>Eukaryota</taxon>
        <taxon>Sar</taxon>
        <taxon>Stramenopiles</taxon>
        <taxon>Ochrophyta</taxon>
        <taxon>Bacillariophyta</taxon>
        <taxon>Mediophyceae</taxon>
        <taxon>Lithodesmiophycidae</taxon>
        <taxon>Lithodesmiales</taxon>
        <taxon>Lithodesmiaceae</taxon>
        <taxon>Ditylum</taxon>
    </lineage>
</organism>
<evidence type="ECO:0000313" key="5">
    <source>
        <dbReference type="EMBL" id="CAD9332183.1"/>
    </source>
</evidence>
<feature type="compositionally biased region" description="Acidic residues" evidence="4">
    <location>
        <begin position="8"/>
        <end position="18"/>
    </location>
</feature>
<dbReference type="SUPFAM" id="SSF50978">
    <property type="entry name" value="WD40 repeat-like"/>
    <property type="match status" value="1"/>
</dbReference>
<dbReference type="AlphaFoldDB" id="A0A7S1Z9G8"/>
<keyword evidence="2" id="KW-0677">Repeat</keyword>
<feature type="region of interest" description="Disordered" evidence="4">
    <location>
        <begin position="442"/>
        <end position="466"/>
    </location>
</feature>
<feature type="compositionally biased region" description="Acidic residues" evidence="4">
    <location>
        <begin position="504"/>
        <end position="517"/>
    </location>
</feature>
<dbReference type="Pfam" id="PF21032">
    <property type="entry name" value="PROPPIN"/>
    <property type="match status" value="1"/>
</dbReference>
<evidence type="ECO:0008006" key="6">
    <source>
        <dbReference type="Google" id="ProtNLM"/>
    </source>
</evidence>
<accession>A0A7S1Z9G8</accession>
<keyword evidence="1" id="KW-0853">WD repeat</keyword>
<gene>
    <name evidence="5" type="ORF">DBRI1063_LOCUS12176</name>
</gene>
<feature type="region of interest" description="Disordered" evidence="4">
    <location>
        <begin position="1"/>
        <end position="97"/>
    </location>
</feature>
<protein>
    <recommendedName>
        <fullName evidence="6">Autophagy-related protein 18</fullName>
    </recommendedName>
</protein>
<dbReference type="GO" id="GO:0005737">
    <property type="term" value="C:cytoplasm"/>
    <property type="evidence" value="ECO:0007669"/>
    <property type="project" value="UniProtKB-ARBA"/>
</dbReference>
<evidence type="ECO:0000256" key="1">
    <source>
        <dbReference type="ARBA" id="ARBA00022574"/>
    </source>
</evidence>
<reference evidence="5" key="1">
    <citation type="submission" date="2021-01" db="EMBL/GenBank/DDBJ databases">
        <authorList>
            <person name="Corre E."/>
            <person name="Pelletier E."/>
            <person name="Niang G."/>
            <person name="Scheremetjew M."/>
            <person name="Finn R."/>
            <person name="Kale V."/>
            <person name="Holt S."/>
            <person name="Cochrane G."/>
            <person name="Meng A."/>
            <person name="Brown T."/>
            <person name="Cohen L."/>
        </authorList>
    </citation>
    <scope>NUCLEOTIDE SEQUENCE</scope>
    <source>
        <strain evidence="5">Pop2</strain>
    </source>
</reference>